<evidence type="ECO:0008006" key="4">
    <source>
        <dbReference type="Google" id="ProtNLM"/>
    </source>
</evidence>
<dbReference type="Proteomes" id="UP000028981">
    <property type="component" value="Unassembled WGS sequence"/>
</dbReference>
<gene>
    <name evidence="2" type="ORF">JP75_21025</name>
</gene>
<dbReference type="EMBL" id="JQGC01000026">
    <property type="protein sequence ID" value="KFL29440.1"/>
    <property type="molecule type" value="Genomic_DNA"/>
</dbReference>
<dbReference type="RefSeq" id="WP_035086461.1">
    <property type="nucleotide sequence ID" value="NZ_JQGC01000026.1"/>
</dbReference>
<name>A0A087LXT7_9HYPH</name>
<evidence type="ECO:0000313" key="2">
    <source>
        <dbReference type="EMBL" id="KFL29440.1"/>
    </source>
</evidence>
<comment type="caution">
    <text evidence="2">The sequence shown here is derived from an EMBL/GenBank/DDBJ whole genome shotgun (WGS) entry which is preliminary data.</text>
</comment>
<keyword evidence="3" id="KW-1185">Reference proteome</keyword>
<evidence type="ECO:0000313" key="3">
    <source>
        <dbReference type="Proteomes" id="UP000028981"/>
    </source>
</evidence>
<protein>
    <recommendedName>
        <fullName evidence="4">DUF2147 domain-containing protein</fullName>
    </recommendedName>
</protein>
<accession>A0A087LXT7</accession>
<proteinExistence type="predicted"/>
<dbReference type="OrthoDB" id="7949529at2"/>
<evidence type="ECO:0000256" key="1">
    <source>
        <dbReference type="SAM" id="SignalP"/>
    </source>
</evidence>
<reference evidence="2 3" key="1">
    <citation type="submission" date="2014-08" db="EMBL/GenBank/DDBJ databases">
        <authorList>
            <person name="Hassan Y.I."/>
            <person name="Lepp D."/>
            <person name="Zhou T."/>
        </authorList>
    </citation>
    <scope>NUCLEOTIDE SEQUENCE [LARGE SCALE GENOMIC DNA]</scope>
    <source>
        <strain evidence="2 3">IFO13584</strain>
    </source>
</reference>
<feature type="signal peptide" evidence="1">
    <location>
        <begin position="1"/>
        <end position="23"/>
    </location>
</feature>
<sequence length="130" mass="13683">MCGLKPLVFTCAVFVGLSLPVLAQDATFDPNGTFADEFGTTFTFALCGAGTDLCGTLDILKGESATEENLAYVGSVVMQAQQTEANTWKGTLQAGDLSAEATVRQTSPDTIDIEGCRGGLLCQTLTYTRQ</sequence>
<keyword evidence="1" id="KW-0732">Signal</keyword>
<organism evidence="2 3">
    <name type="scientific">Devosia riboflavina</name>
    <dbReference type="NCBI Taxonomy" id="46914"/>
    <lineage>
        <taxon>Bacteria</taxon>
        <taxon>Pseudomonadati</taxon>
        <taxon>Pseudomonadota</taxon>
        <taxon>Alphaproteobacteria</taxon>
        <taxon>Hyphomicrobiales</taxon>
        <taxon>Devosiaceae</taxon>
        <taxon>Devosia</taxon>
    </lineage>
</organism>
<feature type="chain" id="PRO_5001825687" description="DUF2147 domain-containing protein" evidence="1">
    <location>
        <begin position="24"/>
        <end position="130"/>
    </location>
</feature>
<dbReference type="AlphaFoldDB" id="A0A087LXT7"/>